<dbReference type="AlphaFoldDB" id="A0A150J6D7"/>
<feature type="transmembrane region" description="Helical" evidence="1">
    <location>
        <begin position="234"/>
        <end position="255"/>
    </location>
</feature>
<protein>
    <recommendedName>
        <fullName evidence="4">Glycosyltransferase RgtA/B/C/D-like domain-containing protein</fullName>
    </recommendedName>
</protein>
<accession>A0A150J6D7</accession>
<feature type="transmembrane region" description="Helical" evidence="1">
    <location>
        <begin position="65"/>
        <end position="84"/>
    </location>
</feature>
<evidence type="ECO:0008006" key="4">
    <source>
        <dbReference type="Google" id="ProtNLM"/>
    </source>
</evidence>
<feature type="transmembrane region" description="Helical" evidence="1">
    <location>
        <begin position="294"/>
        <end position="319"/>
    </location>
</feature>
<organism evidence="2 3">
    <name type="scientific">Candidatus Methanofastidiosum methylothiophilum</name>
    <dbReference type="NCBI Taxonomy" id="1705564"/>
    <lineage>
        <taxon>Archaea</taxon>
        <taxon>Methanobacteriati</taxon>
        <taxon>Methanobacteriota</taxon>
        <taxon>Stenosarchaea group</taxon>
        <taxon>Candidatus Methanofastidiosia</taxon>
        <taxon>Candidatus Methanofastidiosales</taxon>
        <taxon>Candidatus Methanofastidiosaceae</taxon>
        <taxon>Candidatus Methanofastidiosum</taxon>
    </lineage>
</organism>
<dbReference type="Proteomes" id="UP000075398">
    <property type="component" value="Unassembled WGS sequence"/>
</dbReference>
<feature type="transmembrane region" description="Helical" evidence="1">
    <location>
        <begin position="93"/>
        <end position="113"/>
    </location>
</feature>
<keyword evidence="1" id="KW-0472">Membrane</keyword>
<evidence type="ECO:0000313" key="2">
    <source>
        <dbReference type="EMBL" id="KYC52780.1"/>
    </source>
</evidence>
<evidence type="ECO:0000313" key="3">
    <source>
        <dbReference type="Proteomes" id="UP000075398"/>
    </source>
</evidence>
<sequence length="367" mass="42617">MVYTPGYRLDTSDFFAYIKWFENITLGQIPYVDYHVDYPLLFWIPVIISAFVSNMATVLDAFVFMFRFLMIISDAVVAMFVFLIAKRVYDEKIAFRSAILYATALSTAVYSFWKFDTFPLMFLMAGIYYTLENKTLHGYTAIILGFFTKLFPIIAIPFIFFRNISRLNFKDEVIKIIKMSSILVLLLYILPSVIFSGLNKVFTHGIGDRGQDVYATTLWYAIGKCTGIVFDPVWLSRSLLFIIGSTCLILLLYYIKNEKTDKRLLGFISITIFLATLSNTHYSPQFSMWLTPFLAIFLCASFGDMIMFYLYQAFNYLVYPNLYGRMYVNGEYLIGGSENPLVPALFFIMFWVFMIYINANVFFKSLR</sequence>
<dbReference type="EMBL" id="LNGC01000016">
    <property type="protein sequence ID" value="KYC52780.1"/>
    <property type="molecule type" value="Genomic_DNA"/>
</dbReference>
<gene>
    <name evidence="2" type="ORF">AMQ22_00571</name>
</gene>
<feature type="transmembrane region" description="Helical" evidence="1">
    <location>
        <begin position="40"/>
        <end position="59"/>
    </location>
</feature>
<comment type="caution">
    <text evidence="2">The sequence shown here is derived from an EMBL/GenBank/DDBJ whole genome shotgun (WGS) entry which is preliminary data.</text>
</comment>
<feature type="transmembrane region" description="Helical" evidence="1">
    <location>
        <begin position="139"/>
        <end position="161"/>
    </location>
</feature>
<keyword evidence="1" id="KW-0812">Transmembrane</keyword>
<name>A0A150J6D7_9EURY</name>
<proteinExistence type="predicted"/>
<evidence type="ECO:0000256" key="1">
    <source>
        <dbReference type="SAM" id="Phobius"/>
    </source>
</evidence>
<keyword evidence="1" id="KW-1133">Transmembrane helix</keyword>
<feature type="transmembrane region" description="Helical" evidence="1">
    <location>
        <begin position="182"/>
        <end position="202"/>
    </location>
</feature>
<feature type="transmembrane region" description="Helical" evidence="1">
    <location>
        <begin position="340"/>
        <end position="359"/>
    </location>
</feature>
<reference evidence="2 3" key="1">
    <citation type="journal article" date="2016" name="ISME J.">
        <title>Chasing the elusive Euryarchaeota class WSA2: genomes reveal a uniquely fastidious methyl-reducing methanogen.</title>
        <authorList>
            <person name="Nobu M.K."/>
            <person name="Narihiro T."/>
            <person name="Kuroda K."/>
            <person name="Mei R."/>
            <person name="Liu W.T."/>
        </authorList>
    </citation>
    <scope>NUCLEOTIDE SEQUENCE [LARGE SCALE GENOMIC DNA]</scope>
    <source>
        <strain evidence="2">U1lsi0528_Bin055</strain>
    </source>
</reference>